<evidence type="ECO:0000313" key="7">
    <source>
        <dbReference type="Proteomes" id="UP000824062"/>
    </source>
</evidence>
<dbReference type="InterPro" id="IPR003785">
    <property type="entry name" value="Creatininase/forma_Hydrolase"/>
</dbReference>
<evidence type="ECO:0000256" key="1">
    <source>
        <dbReference type="ARBA" id="ARBA00001947"/>
    </source>
</evidence>
<dbReference type="PANTHER" id="PTHR35005">
    <property type="entry name" value="3-DEHYDRO-SCYLLO-INOSOSE HYDROLASE"/>
    <property type="match status" value="1"/>
</dbReference>
<comment type="similarity">
    <text evidence="5">Belongs to the creatininase superfamily.</text>
</comment>
<sequence length="294" mass="31862">MFLARSTWPQVRAYFESHDTVLMGVGSIECHGRHNPLGTDTMAPDHLMRLVDERMPEVLIAPTQPYGATDDLMGYPGTISLGVQGLVDVMSAITGQLYDYGARRFVFVNGHGGNVKSLSTVCMDLNRRGCLAALVNWWKVAPQLNAEWGGGHGDGMETSANLAIDPDAVDLSAYAPEGLRNDLGLAEGDEANEVAGGPFRTTGWSTVEFEGVSVDFPRRLDRFSSNGWLGYGLGVPPETASAERGRAMLEGTADYLVRFVLALEATALPGPLDDARELRRADAHIERLRKGAQR</sequence>
<accession>A0A9D2EYI4</accession>
<dbReference type="PANTHER" id="PTHR35005:SF1">
    <property type="entry name" value="2-AMINO-5-FORMYLAMINO-6-RIBOSYLAMINOPYRIMIDIN-4(3H)-ONE 5'-MONOPHOSPHATE DEFORMYLASE"/>
    <property type="match status" value="1"/>
</dbReference>
<dbReference type="EMBL" id="DXBM01000025">
    <property type="protein sequence ID" value="HIZ45885.1"/>
    <property type="molecule type" value="Genomic_DNA"/>
</dbReference>
<evidence type="ECO:0000256" key="2">
    <source>
        <dbReference type="ARBA" id="ARBA00022723"/>
    </source>
</evidence>
<protein>
    <submittedName>
        <fullName evidence="6">Creatininase family protein</fullName>
    </submittedName>
</protein>
<comment type="caution">
    <text evidence="6">The sequence shown here is derived from an EMBL/GenBank/DDBJ whole genome shotgun (WGS) entry which is preliminary data.</text>
</comment>
<reference evidence="6" key="1">
    <citation type="journal article" date="2021" name="PeerJ">
        <title>Extensive microbial diversity within the chicken gut microbiome revealed by metagenomics and culture.</title>
        <authorList>
            <person name="Gilroy R."/>
            <person name="Ravi A."/>
            <person name="Getino M."/>
            <person name="Pursley I."/>
            <person name="Horton D.L."/>
            <person name="Alikhan N.F."/>
            <person name="Baker D."/>
            <person name="Gharbi K."/>
            <person name="Hall N."/>
            <person name="Watson M."/>
            <person name="Adriaenssens E.M."/>
            <person name="Foster-Nyarko E."/>
            <person name="Jarju S."/>
            <person name="Secka A."/>
            <person name="Antonio M."/>
            <person name="Oren A."/>
            <person name="Chaudhuri R.R."/>
            <person name="La Ragione R."/>
            <person name="Hildebrand F."/>
            <person name="Pallen M.J."/>
        </authorList>
    </citation>
    <scope>NUCLEOTIDE SEQUENCE</scope>
    <source>
        <strain evidence="6">ChiHjej12B11-14209</strain>
    </source>
</reference>
<keyword evidence="3" id="KW-0378">Hydrolase</keyword>
<comment type="cofactor">
    <cofactor evidence="1">
        <name>Zn(2+)</name>
        <dbReference type="ChEBI" id="CHEBI:29105"/>
    </cofactor>
</comment>
<dbReference type="SUPFAM" id="SSF102215">
    <property type="entry name" value="Creatininase"/>
    <property type="match status" value="1"/>
</dbReference>
<proteinExistence type="inferred from homology"/>
<keyword evidence="4" id="KW-0862">Zinc</keyword>
<name>A0A9D2EYI4_9ACTN</name>
<evidence type="ECO:0000256" key="5">
    <source>
        <dbReference type="ARBA" id="ARBA00024029"/>
    </source>
</evidence>
<organism evidence="6 7">
    <name type="scientific">Candidatus Olsenella pullistercoris</name>
    <dbReference type="NCBI Taxonomy" id="2838712"/>
    <lineage>
        <taxon>Bacteria</taxon>
        <taxon>Bacillati</taxon>
        <taxon>Actinomycetota</taxon>
        <taxon>Coriobacteriia</taxon>
        <taxon>Coriobacteriales</taxon>
        <taxon>Atopobiaceae</taxon>
        <taxon>Olsenella</taxon>
    </lineage>
</organism>
<evidence type="ECO:0000256" key="3">
    <source>
        <dbReference type="ARBA" id="ARBA00022801"/>
    </source>
</evidence>
<dbReference type="GO" id="GO:0009231">
    <property type="term" value="P:riboflavin biosynthetic process"/>
    <property type="evidence" value="ECO:0007669"/>
    <property type="project" value="TreeGrafter"/>
</dbReference>
<dbReference type="Pfam" id="PF02633">
    <property type="entry name" value="Creatininase"/>
    <property type="match status" value="1"/>
</dbReference>
<gene>
    <name evidence="6" type="ORF">IAA19_02560</name>
</gene>
<dbReference type="InterPro" id="IPR024087">
    <property type="entry name" value="Creatininase-like_sf"/>
</dbReference>
<dbReference type="GO" id="GO:0046872">
    <property type="term" value="F:metal ion binding"/>
    <property type="evidence" value="ECO:0007669"/>
    <property type="project" value="UniProtKB-KW"/>
</dbReference>
<keyword evidence="2" id="KW-0479">Metal-binding</keyword>
<dbReference type="Proteomes" id="UP000824062">
    <property type="component" value="Unassembled WGS sequence"/>
</dbReference>
<dbReference type="AlphaFoldDB" id="A0A9D2EYI4"/>
<dbReference type="Gene3D" id="3.40.50.10310">
    <property type="entry name" value="Creatininase"/>
    <property type="match status" value="1"/>
</dbReference>
<evidence type="ECO:0000256" key="4">
    <source>
        <dbReference type="ARBA" id="ARBA00022833"/>
    </source>
</evidence>
<reference evidence="6" key="2">
    <citation type="submission" date="2021-04" db="EMBL/GenBank/DDBJ databases">
        <authorList>
            <person name="Gilroy R."/>
        </authorList>
    </citation>
    <scope>NUCLEOTIDE SEQUENCE</scope>
    <source>
        <strain evidence="6">ChiHjej12B11-14209</strain>
    </source>
</reference>
<evidence type="ECO:0000313" key="6">
    <source>
        <dbReference type="EMBL" id="HIZ45885.1"/>
    </source>
</evidence>
<dbReference type="GO" id="GO:0016811">
    <property type="term" value="F:hydrolase activity, acting on carbon-nitrogen (but not peptide) bonds, in linear amides"/>
    <property type="evidence" value="ECO:0007669"/>
    <property type="project" value="TreeGrafter"/>
</dbReference>